<name>A0A6V8K579_9ACTN</name>
<dbReference type="GO" id="GO:0003677">
    <property type="term" value="F:DNA binding"/>
    <property type="evidence" value="ECO:0007669"/>
    <property type="project" value="InterPro"/>
</dbReference>
<dbReference type="EMBL" id="BLPF01000001">
    <property type="protein sequence ID" value="GFJ77329.1"/>
    <property type="molecule type" value="Genomic_DNA"/>
</dbReference>
<dbReference type="Pfam" id="PF04471">
    <property type="entry name" value="Mrr_cat"/>
    <property type="match status" value="1"/>
</dbReference>
<sequence length="194" mass="21939">MSPLRVPIPYGDDATWTQPLDTTLLTEYVAACKEQARTTKEKGDRLESLLCWLLPHIPGFRAHTVNQFSADHSQEIDMLIWNERHPTGFPSFREKIMVECKNWIRKVDSSDVAWFDWKMRLGGVTEGLLVAANGITGDSSRRHDAESILAHANAEQRRILVITLEEIGAITSRYNLRELLIEKVMGLSARAGLP</sequence>
<dbReference type="GO" id="GO:0004519">
    <property type="term" value="F:endonuclease activity"/>
    <property type="evidence" value="ECO:0007669"/>
    <property type="project" value="InterPro"/>
</dbReference>
<dbReference type="GO" id="GO:0009307">
    <property type="term" value="P:DNA restriction-modification system"/>
    <property type="evidence" value="ECO:0007669"/>
    <property type="project" value="InterPro"/>
</dbReference>
<dbReference type="InterPro" id="IPR007560">
    <property type="entry name" value="Restrct_endonuc_IV_Mrr"/>
</dbReference>
<organism evidence="2 3">
    <name type="scientific">Phytohabitans houttuyneae</name>
    <dbReference type="NCBI Taxonomy" id="1076126"/>
    <lineage>
        <taxon>Bacteria</taxon>
        <taxon>Bacillati</taxon>
        <taxon>Actinomycetota</taxon>
        <taxon>Actinomycetes</taxon>
        <taxon>Micromonosporales</taxon>
        <taxon>Micromonosporaceae</taxon>
    </lineage>
</organism>
<evidence type="ECO:0000259" key="1">
    <source>
        <dbReference type="Pfam" id="PF04471"/>
    </source>
</evidence>
<evidence type="ECO:0000313" key="2">
    <source>
        <dbReference type="EMBL" id="GFJ77329.1"/>
    </source>
</evidence>
<keyword evidence="3" id="KW-1185">Reference proteome</keyword>
<dbReference type="AlphaFoldDB" id="A0A6V8K579"/>
<accession>A0A6V8K579</accession>
<protein>
    <recommendedName>
        <fullName evidence="1">Restriction endonuclease type IV Mrr domain-containing protein</fullName>
    </recommendedName>
</protein>
<gene>
    <name evidence="2" type="ORF">Phou_015090</name>
</gene>
<feature type="domain" description="Restriction endonuclease type IV Mrr" evidence="1">
    <location>
        <begin position="43"/>
        <end position="144"/>
    </location>
</feature>
<proteinExistence type="predicted"/>
<dbReference type="Proteomes" id="UP000482800">
    <property type="component" value="Unassembled WGS sequence"/>
</dbReference>
<evidence type="ECO:0000313" key="3">
    <source>
        <dbReference type="Proteomes" id="UP000482800"/>
    </source>
</evidence>
<reference evidence="2 3" key="2">
    <citation type="submission" date="2020-03" db="EMBL/GenBank/DDBJ databases">
        <authorList>
            <person name="Ichikawa N."/>
            <person name="Kimura A."/>
            <person name="Kitahashi Y."/>
            <person name="Uohara A."/>
        </authorList>
    </citation>
    <scope>NUCLEOTIDE SEQUENCE [LARGE SCALE GENOMIC DNA]</scope>
    <source>
        <strain evidence="2 3">NBRC 108639</strain>
    </source>
</reference>
<reference evidence="2 3" key="1">
    <citation type="submission" date="2020-03" db="EMBL/GenBank/DDBJ databases">
        <title>Whole genome shotgun sequence of Phytohabitans houttuyneae NBRC 108639.</title>
        <authorList>
            <person name="Komaki H."/>
            <person name="Tamura T."/>
        </authorList>
    </citation>
    <scope>NUCLEOTIDE SEQUENCE [LARGE SCALE GENOMIC DNA]</scope>
    <source>
        <strain evidence="2 3">NBRC 108639</strain>
    </source>
</reference>
<comment type="caution">
    <text evidence="2">The sequence shown here is derived from an EMBL/GenBank/DDBJ whole genome shotgun (WGS) entry which is preliminary data.</text>
</comment>
<dbReference type="RefSeq" id="WP_173054695.1">
    <property type="nucleotide sequence ID" value="NZ_BAABGO010000061.1"/>
</dbReference>